<keyword evidence="3" id="KW-1185">Reference proteome</keyword>
<proteinExistence type="predicted"/>
<name>A0A927MMR6_9BACL</name>
<dbReference type="Gene3D" id="3.40.630.30">
    <property type="match status" value="1"/>
</dbReference>
<comment type="caution">
    <text evidence="2">The sequence shown here is derived from an EMBL/GenBank/DDBJ whole genome shotgun (WGS) entry which is preliminary data.</text>
</comment>
<protein>
    <submittedName>
        <fullName evidence="2">GNAT superfamily N-acetyltransferase</fullName>
    </submittedName>
</protein>
<dbReference type="InterPro" id="IPR016181">
    <property type="entry name" value="Acyl_CoA_acyltransferase"/>
</dbReference>
<evidence type="ECO:0000313" key="3">
    <source>
        <dbReference type="Proteomes" id="UP000658225"/>
    </source>
</evidence>
<dbReference type="RefSeq" id="WP_192598114.1">
    <property type="nucleotide sequence ID" value="NZ_JADBEL010000005.1"/>
</dbReference>
<dbReference type="SUPFAM" id="SSF55729">
    <property type="entry name" value="Acyl-CoA N-acyltransferases (Nat)"/>
    <property type="match status" value="1"/>
</dbReference>
<dbReference type="InterPro" id="IPR000182">
    <property type="entry name" value="GNAT_dom"/>
</dbReference>
<dbReference type="Proteomes" id="UP000658225">
    <property type="component" value="Unassembled WGS sequence"/>
</dbReference>
<dbReference type="Pfam" id="PF00583">
    <property type="entry name" value="Acetyltransf_1"/>
    <property type="match status" value="1"/>
</dbReference>
<dbReference type="PROSITE" id="PS51186">
    <property type="entry name" value="GNAT"/>
    <property type="match status" value="1"/>
</dbReference>
<dbReference type="CDD" id="cd04301">
    <property type="entry name" value="NAT_SF"/>
    <property type="match status" value="1"/>
</dbReference>
<organism evidence="2 3">
    <name type="scientific">Sporosarcina limicola</name>
    <dbReference type="NCBI Taxonomy" id="34101"/>
    <lineage>
        <taxon>Bacteria</taxon>
        <taxon>Bacillati</taxon>
        <taxon>Bacillota</taxon>
        <taxon>Bacilli</taxon>
        <taxon>Bacillales</taxon>
        <taxon>Caryophanaceae</taxon>
        <taxon>Sporosarcina</taxon>
    </lineage>
</organism>
<dbReference type="EMBL" id="JADBEL010000005">
    <property type="protein sequence ID" value="MBE1554334.1"/>
    <property type="molecule type" value="Genomic_DNA"/>
</dbReference>
<dbReference type="AlphaFoldDB" id="A0A927MMR6"/>
<accession>A0A927MMR6</accession>
<gene>
    <name evidence="2" type="ORF">H4683_001409</name>
</gene>
<reference evidence="2" key="1">
    <citation type="submission" date="2020-10" db="EMBL/GenBank/DDBJ databases">
        <title>Genomic Encyclopedia of Type Strains, Phase IV (KMG-IV): sequencing the most valuable type-strain genomes for metagenomic binning, comparative biology and taxonomic classification.</title>
        <authorList>
            <person name="Goeker M."/>
        </authorList>
    </citation>
    <scope>NUCLEOTIDE SEQUENCE</scope>
    <source>
        <strain evidence="2">DSM 13886</strain>
    </source>
</reference>
<feature type="domain" description="N-acetyltransferase" evidence="1">
    <location>
        <begin position="4"/>
        <end position="170"/>
    </location>
</feature>
<evidence type="ECO:0000313" key="2">
    <source>
        <dbReference type="EMBL" id="MBE1554334.1"/>
    </source>
</evidence>
<sequence>METVSIRRAHKNDASSIADVLERSQWFTYEKLFVKDYIQNLIDNYYNVERIQKEIVSISEEWHGYFIAEMNGLVVGVIGGGMTDGTCGEIYVLYLDPNIRGNGIGTRLLNFFTKIQKHTYGASEQWVAVAKGNDFGIPFYEARGFVFQYEELSYGTTKDDQDISLKYRRKI</sequence>
<dbReference type="GO" id="GO:0016747">
    <property type="term" value="F:acyltransferase activity, transferring groups other than amino-acyl groups"/>
    <property type="evidence" value="ECO:0007669"/>
    <property type="project" value="InterPro"/>
</dbReference>
<evidence type="ECO:0000259" key="1">
    <source>
        <dbReference type="PROSITE" id="PS51186"/>
    </source>
</evidence>